<comment type="caution">
    <text evidence="1">The sequence shown here is derived from an EMBL/GenBank/DDBJ whole genome shotgun (WGS) entry which is preliminary data.</text>
</comment>
<sequence length="241" mass="27773">MFHPKIVTRDEWLAARTEFLVKEKEFTRQRYALAEARRELPMVKVDKEYIFDGPNGRAALGDLFDGRRQLIVYHFMFHPDWNAGCKHCSCVMDNLAGGLVHLTARDTSFVAVSRAPLAKLESFKKRMGWEFPWVSSYGSDFNQDYHVTLDPDQGHSYYNYRTVGIRGEMPGLSVFFNDDGQILHSYSTYFVGLDIFLPMYHLLDVTPLGRQEDDTNSMTAGDSSWIRFHDEYNAETAPTKS</sequence>
<dbReference type="EMBL" id="JAAXLS010000061">
    <property type="protein sequence ID" value="NKQ58625.1"/>
    <property type="molecule type" value="Genomic_DNA"/>
</dbReference>
<dbReference type="SUPFAM" id="SSF52833">
    <property type="entry name" value="Thioredoxin-like"/>
    <property type="match status" value="1"/>
</dbReference>
<evidence type="ECO:0000313" key="2">
    <source>
        <dbReference type="Proteomes" id="UP000715441"/>
    </source>
</evidence>
<dbReference type="Proteomes" id="UP000715441">
    <property type="component" value="Unassembled WGS sequence"/>
</dbReference>
<protein>
    <submittedName>
        <fullName evidence="1">DUF899 domain-containing protein</fullName>
    </submittedName>
</protein>
<dbReference type="RefSeq" id="WP_168522641.1">
    <property type="nucleotide sequence ID" value="NZ_JAAXLS010000061.1"/>
</dbReference>
<organism evidence="1 2">
    <name type="scientific">Amycolatopsis acididurans</name>
    <dbReference type="NCBI Taxonomy" id="2724524"/>
    <lineage>
        <taxon>Bacteria</taxon>
        <taxon>Bacillati</taxon>
        <taxon>Actinomycetota</taxon>
        <taxon>Actinomycetes</taxon>
        <taxon>Pseudonocardiales</taxon>
        <taxon>Pseudonocardiaceae</taxon>
        <taxon>Amycolatopsis</taxon>
    </lineage>
</organism>
<evidence type="ECO:0000313" key="1">
    <source>
        <dbReference type="EMBL" id="NKQ58625.1"/>
    </source>
</evidence>
<dbReference type="InterPro" id="IPR036249">
    <property type="entry name" value="Thioredoxin-like_sf"/>
</dbReference>
<gene>
    <name evidence="1" type="ORF">HFP15_37860</name>
</gene>
<dbReference type="InterPro" id="IPR010296">
    <property type="entry name" value="DUF899_thioredox"/>
</dbReference>
<keyword evidence="2" id="KW-1185">Reference proteome</keyword>
<dbReference type="Gene3D" id="3.40.30.10">
    <property type="entry name" value="Glutaredoxin"/>
    <property type="match status" value="1"/>
</dbReference>
<reference evidence="1 2" key="1">
    <citation type="submission" date="2020-04" db="EMBL/GenBank/DDBJ databases">
        <title>Novel species.</title>
        <authorList>
            <person name="Teo W.F.A."/>
            <person name="Lipun K."/>
            <person name="Srisuk N."/>
            <person name="Duangmal K."/>
        </authorList>
    </citation>
    <scope>NUCLEOTIDE SEQUENCE [LARGE SCALE GENOMIC DNA]</scope>
    <source>
        <strain evidence="1 2">K13G38</strain>
    </source>
</reference>
<dbReference type="Pfam" id="PF05988">
    <property type="entry name" value="DUF899"/>
    <property type="match status" value="1"/>
</dbReference>
<accession>A0ABX1JIF9</accession>
<proteinExistence type="predicted"/>
<name>A0ABX1JIF9_9PSEU</name>